<evidence type="ECO:0000256" key="14">
    <source>
        <dbReference type="ARBA" id="ARBA00044898"/>
    </source>
</evidence>
<proteinExistence type="inferred from homology"/>
<feature type="transmembrane region" description="Helical" evidence="25">
    <location>
        <begin position="152"/>
        <end position="171"/>
    </location>
</feature>
<comment type="catalytic activity">
    <reaction evidence="14">
        <text>L-aspartyl-L-lysine(out) = L-aspartyl-L-lysine(in)</text>
        <dbReference type="Rhea" id="RHEA:79411"/>
        <dbReference type="ChEBI" id="CHEBI:229953"/>
    </reaction>
</comment>
<comment type="similarity">
    <text evidence="2">Belongs to the major facilitator superfamily.</text>
</comment>
<dbReference type="Proteomes" id="UP001530400">
    <property type="component" value="Unassembled WGS sequence"/>
</dbReference>
<gene>
    <name evidence="26" type="ORF">ACHAWO_002461</name>
</gene>
<keyword evidence="7" id="KW-0458">Lysosome</keyword>
<reference evidence="26 27" key="1">
    <citation type="submission" date="2024-10" db="EMBL/GenBank/DDBJ databases">
        <title>Updated reference genomes for cyclostephanoid diatoms.</title>
        <authorList>
            <person name="Roberts W.R."/>
            <person name="Alverson A.J."/>
        </authorList>
    </citation>
    <scope>NUCLEOTIDE SEQUENCE [LARGE SCALE GENOMIC DNA]</scope>
    <source>
        <strain evidence="26 27">AJA010-31</strain>
    </source>
</reference>
<evidence type="ECO:0000256" key="2">
    <source>
        <dbReference type="ARBA" id="ARBA00008335"/>
    </source>
</evidence>
<comment type="subunit">
    <text evidence="24">Homodimer. Interacts with lysosomal protein GLMP (via lumenal domain); the interaction starts while both proteins are still in the endoplasmic reticulum and is required for stabilization of MFSD1 in lysosomes but has no direct effect on its targeting to lysosomes or transporter activity.</text>
</comment>
<evidence type="ECO:0000313" key="27">
    <source>
        <dbReference type="Proteomes" id="UP001530400"/>
    </source>
</evidence>
<dbReference type="InterPro" id="IPR052187">
    <property type="entry name" value="MFSD1"/>
</dbReference>
<evidence type="ECO:0000256" key="17">
    <source>
        <dbReference type="ARBA" id="ARBA00044903"/>
    </source>
</evidence>
<keyword evidence="6 25" id="KW-0472">Membrane</keyword>
<sequence>MIISRIYFEGTLTCFLLFFYLAVLLSSHHEETDTTAITELDDLIDDEAVQYELPLNPPQNQSSDTPNNSLKKSSFRTRWLVLILCCLLMSSNYYAYDIPSALHQQIQTYMPQSSIFETKFNLLYTAYSIPNTILPLFGGNVVDRYGAPKCQTLFAVIIFSGSFILSVGVSSQSWQLMYFGRFVFGLGAESLSVAQSTGLSEWFEGREVALAMGIALSVSRLGSIWNNLISPKVANAKNGGVESAFRLGAFRCYYGRLIIFVDARTKRKIEKRSGGGLESLTAALLEGSVVESDFLQSGGNAGNLNAMDEGTANQESEAVHISDIKKFQPLFWLLSLSCVVVYGCVLPFNNVASGILLERNLVYLTSCFNDSSNIAVNGTGSQCTTSPSQAPVLPNSVNYSANESNMSSTWDKTEYIYPALQSTNVHCGDAFWFEGCTVSYCAKERTATEHAGQIMSIPYLISSISSPLLTQNLFICNSLFKEKSGHLVDKVGKRAVLATAASGILLVVHLTLAMTDISPIGPMILQGTAYSLYAAVIWPSVPLAVSKQYTGTAFGVITSIQNMGLALFPLIIASIYNTTGSYIPNVEIFFATCAAVGVLVGLLMIRVDRRTGGKLNAVSSGNKTDPDNTDSLRMNENYFDPLATDINPSIHLD</sequence>
<comment type="catalytic activity">
    <reaction evidence="13">
        <text>L-alpha-aminoacyl-L-lysine(out) = L-alpha-aminoacyl-L-lysine(in)</text>
        <dbReference type="Rhea" id="RHEA:79383"/>
        <dbReference type="ChEBI" id="CHEBI:229966"/>
    </reaction>
</comment>
<evidence type="ECO:0000256" key="19">
    <source>
        <dbReference type="ARBA" id="ARBA00044919"/>
    </source>
</evidence>
<dbReference type="Pfam" id="PF07690">
    <property type="entry name" value="MFS_1"/>
    <property type="match status" value="1"/>
</dbReference>
<evidence type="ECO:0000256" key="6">
    <source>
        <dbReference type="ARBA" id="ARBA00023136"/>
    </source>
</evidence>
<evidence type="ECO:0000256" key="11">
    <source>
        <dbReference type="ARBA" id="ARBA00044884"/>
    </source>
</evidence>
<keyword evidence="27" id="KW-1185">Reference proteome</keyword>
<comment type="catalytic activity">
    <reaction evidence="12">
        <text>L-lysyl-L-alpha-amino acid(out) = L-lysyl-L-alpha-amino acid(in)</text>
        <dbReference type="Rhea" id="RHEA:79387"/>
        <dbReference type="ChEBI" id="CHEBI:229965"/>
    </reaction>
</comment>
<comment type="catalytic activity">
    <reaction evidence="17">
        <text>L-arginyl-glycine(out) = L-arginyl-glycine(in)</text>
        <dbReference type="Rhea" id="RHEA:79391"/>
        <dbReference type="ChEBI" id="CHEBI:229955"/>
    </reaction>
</comment>
<keyword evidence="3" id="KW-0813">Transport</keyword>
<comment type="subcellular location">
    <subcellularLocation>
        <location evidence="1">Lysosome membrane</location>
        <topology evidence="1">Multi-pass membrane protein</topology>
    </subcellularLocation>
</comment>
<feature type="transmembrane region" description="Helical" evidence="25">
    <location>
        <begin position="520"/>
        <end position="541"/>
    </location>
</feature>
<protein>
    <recommendedName>
        <fullName evidence="21">Lysosomal dipeptide transporter MFSD1</fullName>
    </recommendedName>
    <alternativeName>
        <fullName evidence="22">Major facilitator superfamily domain-containing protein 1</fullName>
    </alternativeName>
</protein>
<evidence type="ECO:0000256" key="24">
    <source>
        <dbReference type="ARBA" id="ARBA00046376"/>
    </source>
</evidence>
<evidence type="ECO:0000256" key="13">
    <source>
        <dbReference type="ARBA" id="ARBA00044893"/>
    </source>
</evidence>
<feature type="transmembrane region" description="Helical" evidence="25">
    <location>
        <begin position="6"/>
        <end position="25"/>
    </location>
</feature>
<evidence type="ECO:0000256" key="20">
    <source>
        <dbReference type="ARBA" id="ARBA00044924"/>
    </source>
</evidence>
<accession>A0ABD3NKE0</accession>
<dbReference type="GO" id="GO:0005765">
    <property type="term" value="C:lysosomal membrane"/>
    <property type="evidence" value="ECO:0007669"/>
    <property type="project" value="UniProtKB-SubCell"/>
</dbReference>
<comment type="catalytic activity">
    <reaction evidence="16">
        <text>L-lysyl-L-lysine(out) = L-lysyl-L-lysine(in)</text>
        <dbReference type="Rhea" id="RHEA:79403"/>
        <dbReference type="ChEBI" id="CHEBI:229956"/>
    </reaction>
</comment>
<evidence type="ECO:0000256" key="8">
    <source>
        <dbReference type="ARBA" id="ARBA00044876"/>
    </source>
</evidence>
<dbReference type="InterPro" id="IPR011701">
    <property type="entry name" value="MFS"/>
</dbReference>
<comment type="catalytic activity">
    <reaction evidence="11">
        <text>L-alpha-aminoacyl-L-histidine(out) = L-alpha-aminoacyl-L-histidine(in)</text>
        <dbReference type="Rhea" id="RHEA:79375"/>
        <dbReference type="ChEBI" id="CHEBI:229967"/>
    </reaction>
</comment>
<evidence type="ECO:0000256" key="4">
    <source>
        <dbReference type="ARBA" id="ARBA00022692"/>
    </source>
</evidence>
<evidence type="ECO:0000256" key="1">
    <source>
        <dbReference type="ARBA" id="ARBA00004155"/>
    </source>
</evidence>
<evidence type="ECO:0000313" key="26">
    <source>
        <dbReference type="EMBL" id="KAL3776343.1"/>
    </source>
</evidence>
<keyword evidence="4 25" id="KW-0812">Transmembrane</keyword>
<feature type="transmembrane region" description="Helical" evidence="25">
    <location>
        <begin position="330"/>
        <end position="348"/>
    </location>
</feature>
<organism evidence="26 27">
    <name type="scientific">Cyclotella atomus</name>
    <dbReference type="NCBI Taxonomy" id="382360"/>
    <lineage>
        <taxon>Eukaryota</taxon>
        <taxon>Sar</taxon>
        <taxon>Stramenopiles</taxon>
        <taxon>Ochrophyta</taxon>
        <taxon>Bacillariophyta</taxon>
        <taxon>Coscinodiscophyceae</taxon>
        <taxon>Thalassiosirophycidae</taxon>
        <taxon>Stephanodiscales</taxon>
        <taxon>Stephanodiscaceae</taxon>
        <taxon>Cyclotella</taxon>
    </lineage>
</organism>
<evidence type="ECO:0000256" key="15">
    <source>
        <dbReference type="ARBA" id="ARBA00044899"/>
    </source>
</evidence>
<name>A0ABD3NKE0_9STRA</name>
<comment type="function">
    <text evidence="23">Lysosomal dipeptide uniporter that selectively exports lysine, arginine or histidine-containing dipeptides with a net positive charge from the lysosome lumen into the cytosol. Could play a role in a specific type of protein O-glycosylation indirectly regulating macrophages migration and tissue invasion. Also essential for liver homeostasis.</text>
</comment>
<dbReference type="PANTHER" id="PTHR23512:SF3">
    <property type="entry name" value="MAJOR FACILITATOR SUPERFAMILY DOMAIN-CONTAINING PROTEIN 1"/>
    <property type="match status" value="1"/>
</dbReference>
<evidence type="ECO:0000256" key="21">
    <source>
        <dbReference type="ARBA" id="ARBA00044985"/>
    </source>
</evidence>
<dbReference type="EMBL" id="JALLPJ020001104">
    <property type="protein sequence ID" value="KAL3776343.1"/>
    <property type="molecule type" value="Genomic_DNA"/>
</dbReference>
<evidence type="ECO:0000256" key="3">
    <source>
        <dbReference type="ARBA" id="ARBA00022448"/>
    </source>
</evidence>
<comment type="caution">
    <text evidence="26">The sequence shown here is derived from an EMBL/GenBank/DDBJ whole genome shotgun (WGS) entry which is preliminary data.</text>
</comment>
<evidence type="ECO:0000256" key="7">
    <source>
        <dbReference type="ARBA" id="ARBA00023228"/>
    </source>
</evidence>
<feature type="transmembrane region" description="Helical" evidence="25">
    <location>
        <begin position="79"/>
        <end position="96"/>
    </location>
</feature>
<evidence type="ECO:0000256" key="16">
    <source>
        <dbReference type="ARBA" id="ARBA00044900"/>
    </source>
</evidence>
<feature type="transmembrane region" description="Helical" evidence="25">
    <location>
        <begin position="553"/>
        <end position="576"/>
    </location>
</feature>
<dbReference type="InterPro" id="IPR036259">
    <property type="entry name" value="MFS_trans_sf"/>
</dbReference>
<dbReference type="SUPFAM" id="SSF103473">
    <property type="entry name" value="MFS general substrate transporter"/>
    <property type="match status" value="2"/>
</dbReference>
<comment type="catalytic activity">
    <reaction evidence="9">
        <text>L-histidyl-glycine(out) = L-histidyl-glycine(in)</text>
        <dbReference type="Rhea" id="RHEA:79395"/>
        <dbReference type="ChEBI" id="CHEBI:229957"/>
    </reaction>
</comment>
<evidence type="ECO:0000256" key="5">
    <source>
        <dbReference type="ARBA" id="ARBA00022989"/>
    </source>
</evidence>
<comment type="catalytic activity">
    <reaction evidence="18">
        <text>L-histidyl-L-alpha-amino acid(out) = L-histidyl-L-alpha-amino acid(in)</text>
        <dbReference type="Rhea" id="RHEA:79379"/>
        <dbReference type="ChEBI" id="CHEBI:229964"/>
    </reaction>
</comment>
<feature type="transmembrane region" description="Helical" evidence="25">
    <location>
        <begin position="495"/>
        <end position="514"/>
    </location>
</feature>
<comment type="catalytic activity">
    <reaction evidence="8">
        <text>L-lysyl-L-alanine(out) = L-lysyl-L-alanine(in)</text>
        <dbReference type="Rhea" id="RHEA:79399"/>
        <dbReference type="ChEBI" id="CHEBI:229954"/>
    </reaction>
</comment>
<comment type="catalytic activity">
    <reaction evidence="10">
        <text>L-alpha-aminoacyl-L-arginine(out) = L-alpha-aminoacyl-L-arginine(in)</text>
        <dbReference type="Rhea" id="RHEA:79367"/>
        <dbReference type="ChEBI" id="CHEBI:229968"/>
    </reaction>
</comment>
<dbReference type="AlphaFoldDB" id="A0ABD3NKE0"/>
<feature type="transmembrane region" description="Helical" evidence="25">
    <location>
        <begin position="588"/>
        <end position="605"/>
    </location>
</feature>
<evidence type="ECO:0000256" key="23">
    <source>
        <dbReference type="ARBA" id="ARBA00045709"/>
    </source>
</evidence>
<keyword evidence="5 25" id="KW-1133">Transmembrane helix</keyword>
<evidence type="ECO:0000256" key="25">
    <source>
        <dbReference type="SAM" id="Phobius"/>
    </source>
</evidence>
<comment type="catalytic activity">
    <reaction evidence="15">
        <text>L-arginyl-L-alpha-amino acid(out) = L-arginyl-L-alpha-amino acid(in)</text>
        <dbReference type="Rhea" id="RHEA:79371"/>
        <dbReference type="ChEBI" id="CHEBI:84315"/>
    </reaction>
</comment>
<comment type="catalytic activity">
    <reaction evidence="20">
        <text>L-lysyl-glycine(out) = L-lysyl-glycine(in)</text>
        <dbReference type="Rhea" id="RHEA:79407"/>
        <dbReference type="ChEBI" id="CHEBI:191202"/>
    </reaction>
</comment>
<evidence type="ECO:0000256" key="9">
    <source>
        <dbReference type="ARBA" id="ARBA00044878"/>
    </source>
</evidence>
<dbReference type="Gene3D" id="1.20.1250.20">
    <property type="entry name" value="MFS general substrate transporter like domains"/>
    <property type="match status" value="2"/>
</dbReference>
<evidence type="ECO:0000256" key="18">
    <source>
        <dbReference type="ARBA" id="ARBA00044912"/>
    </source>
</evidence>
<evidence type="ECO:0000256" key="12">
    <source>
        <dbReference type="ARBA" id="ARBA00044891"/>
    </source>
</evidence>
<evidence type="ECO:0000256" key="22">
    <source>
        <dbReference type="ARBA" id="ARBA00045018"/>
    </source>
</evidence>
<dbReference type="PANTHER" id="PTHR23512">
    <property type="entry name" value="MAJOR FACILITATOR SUPERFAMILY DOMAIN-CONTAINING PROTEIN 1"/>
    <property type="match status" value="1"/>
</dbReference>
<evidence type="ECO:0000256" key="10">
    <source>
        <dbReference type="ARBA" id="ARBA00044881"/>
    </source>
</evidence>
<comment type="catalytic activity">
    <reaction evidence="19">
        <text>L-alanyl-L-lysine(out) = L-alanyl-L-lysine(in)</text>
        <dbReference type="Rhea" id="RHEA:79415"/>
        <dbReference type="ChEBI" id="CHEBI:192470"/>
    </reaction>
</comment>